<reference evidence="1" key="1">
    <citation type="submission" date="2021-01" db="EMBL/GenBank/DDBJ databases">
        <title>Chromosome-level genome assembly of a human fungal pathogen reveals clustering of transcriptionally co-regulated genes.</title>
        <authorList>
            <person name="Voorhies M."/>
            <person name="Cohen S."/>
            <person name="Shea T.P."/>
            <person name="Petrus S."/>
            <person name="Munoz J.F."/>
            <person name="Poplawski S."/>
            <person name="Goldman W.E."/>
            <person name="Michael T."/>
            <person name="Cuomo C.A."/>
            <person name="Sil A."/>
            <person name="Beyhan S."/>
        </authorList>
    </citation>
    <scope>NUCLEOTIDE SEQUENCE</scope>
    <source>
        <strain evidence="1">H88</strain>
    </source>
</reference>
<dbReference type="EMBL" id="CP069105">
    <property type="protein sequence ID" value="QSS54981.1"/>
    <property type="molecule type" value="Genomic_DNA"/>
</dbReference>
<accession>A0A8A1LMA7</accession>
<protein>
    <submittedName>
        <fullName evidence="1">Uncharacterized protein</fullName>
    </submittedName>
</protein>
<dbReference type="AlphaFoldDB" id="A0A8A1LMA7"/>
<dbReference type="Proteomes" id="UP000663419">
    <property type="component" value="Chromosome 4"/>
</dbReference>
<name>A0A8A1LMA7_AJEC8</name>
<evidence type="ECO:0000313" key="1">
    <source>
        <dbReference type="EMBL" id="QSS54981.1"/>
    </source>
</evidence>
<organism evidence="1 2">
    <name type="scientific">Ajellomyces capsulatus (strain H88)</name>
    <name type="common">Darling's disease fungus</name>
    <name type="synonym">Histoplasma capsulatum</name>
    <dbReference type="NCBI Taxonomy" id="544711"/>
    <lineage>
        <taxon>Eukaryota</taxon>
        <taxon>Fungi</taxon>
        <taxon>Dikarya</taxon>
        <taxon>Ascomycota</taxon>
        <taxon>Pezizomycotina</taxon>
        <taxon>Eurotiomycetes</taxon>
        <taxon>Eurotiomycetidae</taxon>
        <taxon>Onygenales</taxon>
        <taxon>Ajellomycetaceae</taxon>
        <taxon>Histoplasma</taxon>
    </lineage>
</organism>
<sequence>MSNNIQRNSHFQQHSLVIHWRGMSRSGGSKALDVNINIPHCYNPLKSSLPDLWANLSQPSIHLHLVKARRRAHPWAMARGWRPRGHR</sequence>
<proteinExistence type="predicted"/>
<evidence type="ECO:0000313" key="2">
    <source>
        <dbReference type="Proteomes" id="UP000663419"/>
    </source>
</evidence>
<gene>
    <name evidence="1" type="ORF">I7I53_02722</name>
</gene>
<dbReference type="VEuPathDB" id="FungiDB:I7I53_02722"/>